<dbReference type="CDD" id="cd06560">
    <property type="entry name" value="PriL"/>
    <property type="match status" value="1"/>
</dbReference>
<protein>
    <recommendedName>
        <fullName evidence="7">DNA primase large subunit PriL</fullName>
    </recommendedName>
</protein>
<dbReference type="GO" id="GO:1990077">
    <property type="term" value="C:primosome complex"/>
    <property type="evidence" value="ECO:0007669"/>
    <property type="project" value="UniProtKB-KW"/>
</dbReference>
<feature type="domain" description="DNA primase large subunit C-terminal" evidence="8">
    <location>
        <begin position="217"/>
        <end position="326"/>
    </location>
</feature>
<dbReference type="InterPro" id="IPR007238">
    <property type="entry name" value="DNA_primase_lsu_euk/arc"/>
</dbReference>
<dbReference type="GO" id="GO:0051539">
    <property type="term" value="F:4 iron, 4 sulfur cluster binding"/>
    <property type="evidence" value="ECO:0007669"/>
    <property type="project" value="UniProtKB-UniRule"/>
</dbReference>
<dbReference type="InterPro" id="IPR023642">
    <property type="entry name" value="DNA_primase_lsu_PriL"/>
</dbReference>
<keyword evidence="10" id="KW-1185">Reference proteome</keyword>
<feature type="binding site" evidence="7">
    <location>
        <position position="296"/>
    </location>
    <ligand>
        <name>[4Fe-4S] cluster</name>
        <dbReference type="ChEBI" id="CHEBI:49883"/>
    </ligand>
</feature>
<comment type="similarity">
    <text evidence="7">Belongs to the eukaryotic-type primase large subunit family.</text>
</comment>
<comment type="function">
    <text evidence="7">Regulatory subunit of DNA primase, an RNA polymerase that catalyzes the synthesis of short RNA molecules used as primers for DNA polymerase during DNA replication. Stabilizes and modulates the activity of the small subunit, increasing the rate of DNA synthesis, and conferring RNA synthesis capability. The DNA polymerase activity may enable DNA primase to also catalyze primer extension after primer synthesis. May also play a role in DNA repair.</text>
</comment>
<comment type="caution">
    <text evidence="9">The sequence shown here is derived from an EMBL/GenBank/DDBJ whole genome shotgun (WGS) entry which is preliminary data.</text>
</comment>
<keyword evidence="1 7" id="KW-0004">4Fe-4S</keyword>
<keyword evidence="2 7" id="KW-0639">Primosome</keyword>
<dbReference type="SUPFAM" id="SSF140914">
    <property type="entry name" value="PriB N-terminal domain-like"/>
    <property type="match status" value="1"/>
</dbReference>
<evidence type="ECO:0000256" key="6">
    <source>
        <dbReference type="ARBA" id="ARBA00023014"/>
    </source>
</evidence>
<dbReference type="InterPro" id="IPR058560">
    <property type="entry name" value="DNA_primase_C"/>
</dbReference>
<dbReference type="OrthoDB" id="46081at2157"/>
<dbReference type="GO" id="GO:0046872">
    <property type="term" value="F:metal ion binding"/>
    <property type="evidence" value="ECO:0007669"/>
    <property type="project" value="UniProtKB-KW"/>
</dbReference>
<dbReference type="HAMAP" id="MF_00701">
    <property type="entry name" value="DNA_primase_lrg_arc"/>
    <property type="match status" value="1"/>
</dbReference>
<comment type="subunit">
    <text evidence="7">Heterodimer of a small subunit (PriS) and a large subunit (PriL).</text>
</comment>
<dbReference type="PANTHER" id="PTHR10537">
    <property type="entry name" value="DNA PRIMASE LARGE SUBUNIT"/>
    <property type="match status" value="1"/>
</dbReference>
<name>A0A8J7WBN0_9EURY</name>
<keyword evidence="4 7" id="KW-0479">Metal-binding</keyword>
<evidence type="ECO:0000259" key="8">
    <source>
        <dbReference type="Pfam" id="PF04104"/>
    </source>
</evidence>
<evidence type="ECO:0000256" key="5">
    <source>
        <dbReference type="ARBA" id="ARBA00023004"/>
    </source>
</evidence>
<dbReference type="PANTHER" id="PTHR10537:SF3">
    <property type="entry name" value="DNA PRIMASE LARGE SUBUNIT"/>
    <property type="match status" value="1"/>
</dbReference>
<comment type="cofactor">
    <cofactor evidence="7">
        <name>[4Fe-4S] cluster</name>
        <dbReference type="ChEBI" id="CHEBI:49883"/>
    </cofactor>
    <text evidence="7">Binds 1 [4Fe-4S] cluster.</text>
</comment>
<sequence>MRLQLGLQELAHYPFLKETQKIIADRGLSILSITQNRESRIYLEAAVNRIREATQIRDTQRYSEAEDAFLDIVSYGLARILISCIKNRTGIGLLARFEADRALYFVQLEQNSNLRNHLFRELGMPSGGGSIPFIKYVELSSTLREERFRLVNRDLWNGMVLVSHDDEVILLRERIRTLLIDQLPLDLPKTVCSDLEPYVKDVENIIGERITLEYGDVDEAGFPPCIRALYDAAGEGRPISHSGRFALTTFLHTIGMETTGIISLFSGGSGFDLEMTSYQVNHIISQGDEGYTTPSCATMRTHGICIGKNKSCEQVNHPLSYYRRKKKSSKK</sequence>
<keyword evidence="6 7" id="KW-0411">Iron-sulfur</keyword>
<proteinExistence type="inferred from homology"/>
<gene>
    <name evidence="7" type="primary">priL</name>
    <name evidence="9" type="ORF">RJ53_09895</name>
</gene>
<evidence type="ECO:0000256" key="4">
    <source>
        <dbReference type="ARBA" id="ARBA00022723"/>
    </source>
</evidence>
<dbReference type="Proteomes" id="UP000730161">
    <property type="component" value="Unassembled WGS sequence"/>
</dbReference>
<accession>A0A8J7WBN0</accession>
<evidence type="ECO:0000313" key="10">
    <source>
        <dbReference type="Proteomes" id="UP000730161"/>
    </source>
</evidence>
<evidence type="ECO:0000256" key="3">
    <source>
        <dbReference type="ARBA" id="ARBA00022705"/>
    </source>
</evidence>
<dbReference type="RefSeq" id="WP_211531513.1">
    <property type="nucleotide sequence ID" value="NZ_JWHL01000019.1"/>
</dbReference>
<feature type="binding site" evidence="7">
    <location>
        <position position="305"/>
    </location>
    <ligand>
        <name>[4Fe-4S] cluster</name>
        <dbReference type="ChEBI" id="CHEBI:49883"/>
    </ligand>
</feature>
<dbReference type="GO" id="GO:0006269">
    <property type="term" value="P:DNA replication, synthesis of primer"/>
    <property type="evidence" value="ECO:0007669"/>
    <property type="project" value="UniProtKB-UniRule"/>
</dbReference>
<keyword evidence="3 7" id="KW-0235">DNA replication</keyword>
<organism evidence="9 10">
    <name type="scientific">Methanocalculus chunghsingensis</name>
    <dbReference type="NCBI Taxonomy" id="156457"/>
    <lineage>
        <taxon>Archaea</taxon>
        <taxon>Methanobacteriati</taxon>
        <taxon>Methanobacteriota</taxon>
        <taxon>Stenosarchaea group</taxon>
        <taxon>Methanomicrobia</taxon>
        <taxon>Methanomicrobiales</taxon>
        <taxon>Methanocalculaceae</taxon>
        <taxon>Methanocalculus</taxon>
    </lineage>
</organism>
<feature type="binding site" evidence="7">
    <location>
        <position position="312"/>
    </location>
    <ligand>
        <name>[4Fe-4S] cluster</name>
        <dbReference type="ChEBI" id="CHEBI:49883"/>
    </ligand>
</feature>
<dbReference type="GO" id="GO:0003899">
    <property type="term" value="F:DNA-directed RNA polymerase activity"/>
    <property type="evidence" value="ECO:0007669"/>
    <property type="project" value="InterPro"/>
</dbReference>
<feature type="binding site" evidence="7">
    <location>
        <position position="225"/>
    </location>
    <ligand>
        <name>[4Fe-4S] cluster</name>
        <dbReference type="ChEBI" id="CHEBI:49883"/>
    </ligand>
</feature>
<evidence type="ECO:0000256" key="1">
    <source>
        <dbReference type="ARBA" id="ARBA00022485"/>
    </source>
</evidence>
<evidence type="ECO:0000313" key="9">
    <source>
        <dbReference type="EMBL" id="MBR1369768.1"/>
    </source>
</evidence>
<dbReference type="EMBL" id="JWHL01000019">
    <property type="protein sequence ID" value="MBR1369768.1"/>
    <property type="molecule type" value="Genomic_DNA"/>
</dbReference>
<evidence type="ECO:0000256" key="2">
    <source>
        <dbReference type="ARBA" id="ARBA00022515"/>
    </source>
</evidence>
<dbReference type="AlphaFoldDB" id="A0A8J7WBN0"/>
<dbReference type="Pfam" id="PF04104">
    <property type="entry name" value="DNA_primase_lrg"/>
    <property type="match status" value="1"/>
</dbReference>
<reference evidence="9" key="1">
    <citation type="submission" date="2014-12" db="EMBL/GenBank/DDBJ databases">
        <authorList>
            <person name="Huang H.-H."/>
            <person name="Chen S.-C."/>
            <person name="Lai M.-C."/>
        </authorList>
    </citation>
    <scope>NUCLEOTIDE SEQUENCE</scope>
    <source>
        <strain evidence="9">K1F9705b</strain>
    </source>
</reference>
<keyword evidence="5 7" id="KW-0408">Iron</keyword>
<dbReference type="GO" id="GO:0006270">
    <property type="term" value="P:DNA replication initiation"/>
    <property type="evidence" value="ECO:0007669"/>
    <property type="project" value="TreeGrafter"/>
</dbReference>
<evidence type="ECO:0000256" key="7">
    <source>
        <dbReference type="HAMAP-Rule" id="MF_00701"/>
    </source>
</evidence>